<evidence type="ECO:0000313" key="8">
    <source>
        <dbReference type="Proteomes" id="UP000274756"/>
    </source>
</evidence>
<proteinExistence type="predicted"/>
<dbReference type="AlphaFoldDB" id="A0A3P7SD09"/>
<feature type="binding site" evidence="4">
    <location>
        <begin position="222"/>
        <end position="226"/>
    </location>
    <ligand>
        <name>3'-phosphoadenylyl sulfate</name>
        <dbReference type="ChEBI" id="CHEBI:58339"/>
    </ligand>
</feature>
<dbReference type="SUPFAM" id="SSF52540">
    <property type="entry name" value="P-loop containing nucleoside triphosphate hydrolases"/>
    <property type="match status" value="1"/>
</dbReference>
<name>A0A3P7SD09_DRAME</name>
<dbReference type="Pfam" id="PF00685">
    <property type="entry name" value="Sulfotransfer_1"/>
    <property type="match status" value="1"/>
</dbReference>
<dbReference type="OrthoDB" id="411451at2759"/>
<dbReference type="InterPro" id="IPR000863">
    <property type="entry name" value="Sulfotransferase_dom"/>
</dbReference>
<dbReference type="Gene3D" id="3.40.50.300">
    <property type="entry name" value="P-loop containing nucleotide triphosphate hydrolases"/>
    <property type="match status" value="1"/>
</dbReference>
<feature type="disulfide bond" evidence="5">
    <location>
        <begin position="206"/>
        <end position="217"/>
    </location>
</feature>
<reference evidence="7 8" key="1">
    <citation type="submission" date="2018-11" db="EMBL/GenBank/DDBJ databases">
        <authorList>
            <consortium name="Pathogen Informatics"/>
        </authorList>
    </citation>
    <scope>NUCLEOTIDE SEQUENCE [LARGE SCALE GENOMIC DNA]</scope>
</reference>
<dbReference type="InterPro" id="IPR037359">
    <property type="entry name" value="NST/OST"/>
</dbReference>
<evidence type="ECO:0000256" key="2">
    <source>
        <dbReference type="ARBA" id="ARBA00023180"/>
    </source>
</evidence>
<keyword evidence="1" id="KW-0808">Transferase</keyword>
<dbReference type="InterPro" id="IPR027417">
    <property type="entry name" value="P-loop_NTPase"/>
</dbReference>
<dbReference type="Proteomes" id="UP000274756">
    <property type="component" value="Unassembled WGS sequence"/>
</dbReference>
<feature type="binding site" evidence="4">
    <location>
        <position position="95"/>
    </location>
    <ligand>
        <name>3'-phosphoadenylyl sulfate</name>
        <dbReference type="ChEBI" id="CHEBI:58339"/>
    </ligand>
</feature>
<keyword evidence="5" id="KW-1015">Disulfide bond</keyword>
<protein>
    <recommendedName>
        <fullName evidence="6">Sulfotransferase domain-containing protein</fullName>
    </recommendedName>
</protein>
<dbReference type="PANTHER" id="PTHR10605">
    <property type="entry name" value="HEPARAN SULFATE SULFOTRANSFERASE"/>
    <property type="match status" value="1"/>
</dbReference>
<evidence type="ECO:0000256" key="5">
    <source>
        <dbReference type="PIRSR" id="PIRSR637359-3"/>
    </source>
</evidence>
<evidence type="ECO:0000259" key="6">
    <source>
        <dbReference type="Pfam" id="PF00685"/>
    </source>
</evidence>
<evidence type="ECO:0000256" key="4">
    <source>
        <dbReference type="PIRSR" id="PIRSR637359-2"/>
    </source>
</evidence>
<evidence type="ECO:0000313" key="7">
    <source>
        <dbReference type="EMBL" id="VDN52232.1"/>
    </source>
</evidence>
<evidence type="ECO:0000256" key="1">
    <source>
        <dbReference type="ARBA" id="ARBA00022679"/>
    </source>
</evidence>
<dbReference type="EMBL" id="UYYG01000050">
    <property type="protein sequence ID" value="VDN52232.1"/>
    <property type="molecule type" value="Genomic_DNA"/>
</dbReference>
<feature type="binding site" evidence="4">
    <location>
        <position position="103"/>
    </location>
    <ligand>
        <name>3'-phosphoadenylyl sulfate</name>
        <dbReference type="ChEBI" id="CHEBI:58339"/>
    </ligand>
</feature>
<accession>A0A3P7SD09</accession>
<dbReference type="STRING" id="318479.A0A3P7SD09"/>
<keyword evidence="2" id="KW-0325">Glycoprotein</keyword>
<organism evidence="7 8">
    <name type="scientific">Dracunculus medinensis</name>
    <name type="common">Guinea worm</name>
    <dbReference type="NCBI Taxonomy" id="318479"/>
    <lineage>
        <taxon>Eukaryota</taxon>
        <taxon>Metazoa</taxon>
        <taxon>Ecdysozoa</taxon>
        <taxon>Nematoda</taxon>
        <taxon>Chromadorea</taxon>
        <taxon>Rhabditida</taxon>
        <taxon>Spirurina</taxon>
        <taxon>Dracunculoidea</taxon>
        <taxon>Dracunculidae</taxon>
        <taxon>Dracunculus</taxon>
    </lineage>
</organism>
<keyword evidence="8" id="KW-1185">Reference proteome</keyword>
<sequence length="259" mass="30787">MPQCLIIGVRKGGTRALLDALALHPNIRVVRRELHFFSNNETYLNGLEWYRQQMPYIDNNLQITIEKTPAYFTNELAAERVYHMNSSIKLIIILRDPVIRTISDFTQVLYTKFERNKSQPIFEAEAFLADGTTINIAYKPIRNSLYSLHMKQWLKHFPLKNFLILNGDRFIIDPSFQIKKVERFLKLSQSIEPSQILFNKKKGFFCFRQKNRHKPRCLGETKGRAHANISMETKLKLRRAFLSYNLEFFKMVNHWWNWN</sequence>
<feature type="active site" description="For sulfotransferase activity" evidence="3">
    <location>
        <position position="11"/>
    </location>
</feature>
<feature type="domain" description="Sulfotransferase" evidence="6">
    <location>
        <begin position="2"/>
        <end position="222"/>
    </location>
</feature>
<dbReference type="GO" id="GO:0008467">
    <property type="term" value="F:[heparan sulfate]-glucosamine 3-sulfotransferase activity"/>
    <property type="evidence" value="ECO:0007669"/>
    <property type="project" value="TreeGrafter"/>
</dbReference>
<evidence type="ECO:0000256" key="3">
    <source>
        <dbReference type="PIRSR" id="PIRSR637359-1"/>
    </source>
</evidence>
<dbReference type="PANTHER" id="PTHR10605:SF65">
    <property type="entry name" value="GH20068P"/>
    <property type="match status" value="1"/>
</dbReference>
<feature type="binding site" evidence="4">
    <location>
        <begin position="11"/>
        <end position="15"/>
    </location>
    <ligand>
        <name>3'-phosphoadenylyl sulfate</name>
        <dbReference type="ChEBI" id="CHEBI:58339"/>
    </ligand>
</feature>
<gene>
    <name evidence="7" type="ORF">DME_LOCUS2205</name>
</gene>